<evidence type="ECO:0000256" key="2">
    <source>
        <dbReference type="ARBA" id="ARBA00023125"/>
    </source>
</evidence>
<feature type="domain" description="HTH gntR-type" evidence="4">
    <location>
        <begin position="16"/>
        <end position="84"/>
    </location>
</feature>
<dbReference type="InterPro" id="IPR011711">
    <property type="entry name" value="GntR_C"/>
</dbReference>
<dbReference type="InterPro" id="IPR000524">
    <property type="entry name" value="Tscrpt_reg_HTH_GntR"/>
</dbReference>
<accession>A0ABZ0VAR9</accession>
<dbReference type="CDD" id="cd07377">
    <property type="entry name" value="WHTH_GntR"/>
    <property type="match status" value="1"/>
</dbReference>
<dbReference type="Pfam" id="PF00392">
    <property type="entry name" value="GntR"/>
    <property type="match status" value="1"/>
</dbReference>
<evidence type="ECO:0000256" key="3">
    <source>
        <dbReference type="ARBA" id="ARBA00023163"/>
    </source>
</evidence>
<keyword evidence="6" id="KW-1185">Reference proteome</keyword>
<proteinExistence type="predicted"/>
<sequence length="258" mass="28170">MAETRDPEHGSGYTMRGLQGRVIEGIGRAIIRGDYAPGELVPKEAELTEAYGVSRTSVREAMRVLAAKGLVDIRQKIGTRVRRTEQWNVFDADILRWHSDEGRGESILRDLVEVRQIMEPQAARLAAGRASMEDLRKLETALSAMRAATTDRESYAHADVDFHVAVYGASHNVLLRQFGAVIADFMYLSFSVQQQTASGEEVFAGDVEQHAAVLHAIHRGRGEQAAEAMLDVVLDGKTALIQALSGSRGDGSHGDTVT</sequence>
<dbReference type="InterPro" id="IPR036390">
    <property type="entry name" value="WH_DNA-bd_sf"/>
</dbReference>
<dbReference type="PRINTS" id="PR00035">
    <property type="entry name" value="HTHGNTR"/>
</dbReference>
<dbReference type="InterPro" id="IPR008920">
    <property type="entry name" value="TF_FadR/GntR_C"/>
</dbReference>
<name>A0ABZ0VAR9_9MICO</name>
<dbReference type="PROSITE" id="PS50949">
    <property type="entry name" value="HTH_GNTR"/>
    <property type="match status" value="1"/>
</dbReference>
<dbReference type="Pfam" id="PF07729">
    <property type="entry name" value="FCD"/>
    <property type="match status" value="1"/>
</dbReference>
<keyword evidence="2" id="KW-0238">DNA-binding</keyword>
<gene>
    <name evidence="5" type="ORF">T9R20_14565</name>
</gene>
<dbReference type="SMART" id="SM00345">
    <property type="entry name" value="HTH_GNTR"/>
    <property type="match status" value="1"/>
</dbReference>
<evidence type="ECO:0000256" key="1">
    <source>
        <dbReference type="ARBA" id="ARBA00023015"/>
    </source>
</evidence>
<dbReference type="RefSeq" id="WP_322410030.1">
    <property type="nucleotide sequence ID" value="NZ_CP139779.1"/>
</dbReference>
<protein>
    <submittedName>
        <fullName evidence="5">FadR/GntR family transcriptional regulator</fullName>
    </submittedName>
</protein>
<dbReference type="SUPFAM" id="SSF48008">
    <property type="entry name" value="GntR ligand-binding domain-like"/>
    <property type="match status" value="1"/>
</dbReference>
<keyword evidence="1" id="KW-0805">Transcription regulation</keyword>
<dbReference type="PANTHER" id="PTHR43537:SF44">
    <property type="entry name" value="GNTR FAMILY REGULATORY PROTEIN"/>
    <property type="match status" value="1"/>
</dbReference>
<dbReference type="EMBL" id="CP139779">
    <property type="protein sequence ID" value="WQB69902.1"/>
    <property type="molecule type" value="Genomic_DNA"/>
</dbReference>
<dbReference type="Proteomes" id="UP001324533">
    <property type="component" value="Chromosome"/>
</dbReference>
<keyword evidence="3" id="KW-0804">Transcription</keyword>
<dbReference type="SUPFAM" id="SSF46785">
    <property type="entry name" value="Winged helix' DNA-binding domain"/>
    <property type="match status" value="1"/>
</dbReference>
<dbReference type="Gene3D" id="1.10.10.10">
    <property type="entry name" value="Winged helix-like DNA-binding domain superfamily/Winged helix DNA-binding domain"/>
    <property type="match status" value="1"/>
</dbReference>
<reference evidence="5 6" key="1">
    <citation type="submission" date="2023-06" db="EMBL/GenBank/DDBJ databases">
        <title>Rock-solubilizing bacteria, Microbacterium invictum, promotes re-establishment of vegetation in rocky wasteland by accelerating rock bio-weathering and reshaping soil bacterial community.</title>
        <authorList>
            <person name="Liu C."/>
        </authorList>
    </citation>
    <scope>NUCLEOTIDE SEQUENCE [LARGE SCALE GENOMIC DNA]</scope>
    <source>
        <strain evidence="5 6">X-18</strain>
    </source>
</reference>
<dbReference type="Gene3D" id="1.20.120.530">
    <property type="entry name" value="GntR ligand-binding domain-like"/>
    <property type="match status" value="1"/>
</dbReference>
<dbReference type="SMART" id="SM00895">
    <property type="entry name" value="FCD"/>
    <property type="match status" value="1"/>
</dbReference>
<evidence type="ECO:0000313" key="6">
    <source>
        <dbReference type="Proteomes" id="UP001324533"/>
    </source>
</evidence>
<dbReference type="InterPro" id="IPR036388">
    <property type="entry name" value="WH-like_DNA-bd_sf"/>
</dbReference>
<organism evidence="5 6">
    <name type="scientific">Microbacterium invictum</name>
    <dbReference type="NCBI Taxonomy" id="515415"/>
    <lineage>
        <taxon>Bacteria</taxon>
        <taxon>Bacillati</taxon>
        <taxon>Actinomycetota</taxon>
        <taxon>Actinomycetes</taxon>
        <taxon>Micrococcales</taxon>
        <taxon>Microbacteriaceae</taxon>
        <taxon>Microbacterium</taxon>
    </lineage>
</organism>
<evidence type="ECO:0000259" key="4">
    <source>
        <dbReference type="PROSITE" id="PS50949"/>
    </source>
</evidence>
<evidence type="ECO:0000313" key="5">
    <source>
        <dbReference type="EMBL" id="WQB69902.1"/>
    </source>
</evidence>
<dbReference type="PANTHER" id="PTHR43537">
    <property type="entry name" value="TRANSCRIPTIONAL REGULATOR, GNTR FAMILY"/>
    <property type="match status" value="1"/>
</dbReference>